<name>A0A2Z7B533_9LAMI</name>
<keyword evidence="3" id="KW-1185">Reference proteome</keyword>
<dbReference type="PANTHER" id="PTHR37254">
    <property type="entry name" value="OS01G0100500 PROTEIN"/>
    <property type="match status" value="1"/>
</dbReference>
<sequence>MKPFHRSGSSHIQKLSNRAHTVNFSNKASLPSEKEGMYPGSLEPGKDGPSICSHTGSICQEQIFPFTSIADLPAIPPFEVRSPNEMNIMDLQKNLQNMYEYNVSLRDRLIAACSMIDVLAKKEPPSTVQYHDQTL</sequence>
<dbReference type="EMBL" id="KV011173">
    <property type="protein sequence ID" value="KZV26687.1"/>
    <property type="molecule type" value="Genomic_DNA"/>
</dbReference>
<reference evidence="2 3" key="1">
    <citation type="journal article" date="2015" name="Proc. Natl. Acad. Sci. U.S.A.">
        <title>The resurrection genome of Boea hygrometrica: A blueprint for survival of dehydration.</title>
        <authorList>
            <person name="Xiao L."/>
            <person name="Yang G."/>
            <person name="Zhang L."/>
            <person name="Yang X."/>
            <person name="Zhao S."/>
            <person name="Ji Z."/>
            <person name="Zhou Q."/>
            <person name="Hu M."/>
            <person name="Wang Y."/>
            <person name="Chen M."/>
            <person name="Xu Y."/>
            <person name="Jin H."/>
            <person name="Xiao X."/>
            <person name="Hu G."/>
            <person name="Bao F."/>
            <person name="Hu Y."/>
            <person name="Wan P."/>
            <person name="Li L."/>
            <person name="Deng X."/>
            <person name="Kuang T."/>
            <person name="Xiang C."/>
            <person name="Zhu J.K."/>
            <person name="Oliver M.J."/>
            <person name="He Y."/>
        </authorList>
    </citation>
    <scope>NUCLEOTIDE SEQUENCE [LARGE SCALE GENOMIC DNA]</scope>
    <source>
        <strain evidence="3">cv. XS01</strain>
    </source>
</reference>
<dbReference type="Proteomes" id="UP000250235">
    <property type="component" value="Unassembled WGS sequence"/>
</dbReference>
<accession>A0A2Z7B533</accession>
<feature type="region of interest" description="Disordered" evidence="1">
    <location>
        <begin position="23"/>
        <end position="51"/>
    </location>
</feature>
<dbReference type="PANTHER" id="PTHR37254:SF1">
    <property type="entry name" value="OS01G0100500 PROTEIN"/>
    <property type="match status" value="1"/>
</dbReference>
<evidence type="ECO:0000256" key="1">
    <source>
        <dbReference type="SAM" id="MobiDB-lite"/>
    </source>
</evidence>
<evidence type="ECO:0000313" key="2">
    <source>
        <dbReference type="EMBL" id="KZV26687.1"/>
    </source>
</evidence>
<gene>
    <name evidence="2" type="ORF">F511_34731</name>
</gene>
<protein>
    <submittedName>
        <fullName evidence="2">Uncharacterized protein</fullName>
    </submittedName>
</protein>
<evidence type="ECO:0000313" key="3">
    <source>
        <dbReference type="Proteomes" id="UP000250235"/>
    </source>
</evidence>
<dbReference type="AlphaFoldDB" id="A0A2Z7B533"/>
<proteinExistence type="predicted"/>
<dbReference type="OrthoDB" id="10596042at2759"/>
<organism evidence="2 3">
    <name type="scientific">Dorcoceras hygrometricum</name>
    <dbReference type="NCBI Taxonomy" id="472368"/>
    <lineage>
        <taxon>Eukaryota</taxon>
        <taxon>Viridiplantae</taxon>
        <taxon>Streptophyta</taxon>
        <taxon>Embryophyta</taxon>
        <taxon>Tracheophyta</taxon>
        <taxon>Spermatophyta</taxon>
        <taxon>Magnoliopsida</taxon>
        <taxon>eudicotyledons</taxon>
        <taxon>Gunneridae</taxon>
        <taxon>Pentapetalae</taxon>
        <taxon>asterids</taxon>
        <taxon>lamiids</taxon>
        <taxon>Lamiales</taxon>
        <taxon>Gesneriaceae</taxon>
        <taxon>Didymocarpoideae</taxon>
        <taxon>Trichosporeae</taxon>
        <taxon>Loxocarpinae</taxon>
        <taxon>Dorcoceras</taxon>
    </lineage>
</organism>